<reference evidence="2" key="1">
    <citation type="journal article" date="2019" name="Int. J. Syst. Evol. Microbiol.">
        <title>The Global Catalogue of Microorganisms (GCM) 10K type strain sequencing project: providing services to taxonomists for standard genome sequencing and annotation.</title>
        <authorList>
            <consortium name="The Broad Institute Genomics Platform"/>
            <consortium name="The Broad Institute Genome Sequencing Center for Infectious Disease"/>
            <person name="Wu L."/>
            <person name="Ma J."/>
        </authorList>
    </citation>
    <scope>NUCLEOTIDE SEQUENCE [LARGE SCALE GENOMIC DNA]</scope>
    <source>
        <strain evidence="2">JCM 10425</strain>
    </source>
</reference>
<dbReference type="SUPFAM" id="SSF100950">
    <property type="entry name" value="NagB/RpiA/CoA transferase-like"/>
    <property type="match status" value="1"/>
</dbReference>
<dbReference type="Gene3D" id="3.40.1080.10">
    <property type="entry name" value="Glutaconate Coenzyme A-transferase"/>
    <property type="match status" value="1"/>
</dbReference>
<dbReference type="PANTHER" id="PTHR13707:SF57">
    <property type="entry name" value="SUCCINYL-COA:3-KETOACID COENZYME A TRANSFERASE SUBUNIT B-RELATED"/>
    <property type="match status" value="1"/>
</dbReference>
<proteinExistence type="predicted"/>
<dbReference type="EMBL" id="BAAAGX010000035">
    <property type="protein sequence ID" value="GAA0277475.1"/>
    <property type="molecule type" value="Genomic_DNA"/>
</dbReference>
<protein>
    <submittedName>
        <fullName evidence="1">CoA transferase subunit A</fullName>
    </submittedName>
</protein>
<dbReference type="Gene3D" id="3.30.30.40">
    <property type="match status" value="1"/>
</dbReference>
<evidence type="ECO:0000313" key="2">
    <source>
        <dbReference type="Proteomes" id="UP001500967"/>
    </source>
</evidence>
<dbReference type="PANTHER" id="PTHR13707">
    <property type="entry name" value="KETOACID-COENZYME A TRANSFERASE"/>
    <property type="match status" value="1"/>
</dbReference>
<dbReference type="InterPro" id="IPR004165">
    <property type="entry name" value="CoA_trans_fam_I"/>
</dbReference>
<organism evidence="1 2">
    <name type="scientific">Cryptosporangium japonicum</name>
    <dbReference type="NCBI Taxonomy" id="80872"/>
    <lineage>
        <taxon>Bacteria</taxon>
        <taxon>Bacillati</taxon>
        <taxon>Actinomycetota</taxon>
        <taxon>Actinomycetes</taxon>
        <taxon>Cryptosporangiales</taxon>
        <taxon>Cryptosporangiaceae</taxon>
        <taxon>Cryptosporangium</taxon>
    </lineage>
</organism>
<dbReference type="Pfam" id="PF01144">
    <property type="entry name" value="CoA_trans"/>
    <property type="match status" value="1"/>
</dbReference>
<gene>
    <name evidence="1" type="ORF">GCM10009539_76600</name>
</gene>
<name>A0ABP3ET39_9ACTN</name>
<accession>A0ABP3ET39</accession>
<comment type="caution">
    <text evidence="1">The sequence shown here is derived from an EMBL/GenBank/DDBJ whole genome shotgun (WGS) entry which is preliminary data.</text>
</comment>
<evidence type="ECO:0000313" key="1">
    <source>
        <dbReference type="EMBL" id="GAA0277475.1"/>
    </source>
</evidence>
<dbReference type="SMART" id="SM00882">
    <property type="entry name" value="CoA_trans"/>
    <property type="match status" value="1"/>
</dbReference>
<keyword evidence="2" id="KW-1185">Reference proteome</keyword>
<keyword evidence="1" id="KW-0808">Transferase</keyword>
<sequence>MDKTLHLADLGNHLEDGMTIGIGGWGSRRKPMALVRALLRTDVKDLTVVSFGGPDVGLLCAAGKVRRVVYGFVSLDSIALDPHFRAAREQHGLPVTEYDEGMFVAALRAGASRLSFLPTRAGLASDVLAMNPELRTVASPYDDDVYVAVPGLRLDLALLHLNRADTAGNAQYLGPDPYFDDLLAAAADRCVLSVEKIVPTAELTATAPPQTLLLSRMFVDAVVEAPNGAHFTSCVPDYPRDEVFQKHYVDAAANADSWRAFTGTFLSGDEADYQEAVRSLHAARVPAEVPA</sequence>
<dbReference type="GO" id="GO:0016740">
    <property type="term" value="F:transferase activity"/>
    <property type="evidence" value="ECO:0007669"/>
    <property type="project" value="UniProtKB-KW"/>
</dbReference>
<dbReference type="Proteomes" id="UP001500967">
    <property type="component" value="Unassembled WGS sequence"/>
</dbReference>
<dbReference type="RefSeq" id="WP_344653854.1">
    <property type="nucleotide sequence ID" value="NZ_BAAAGX010000035.1"/>
</dbReference>
<dbReference type="InterPro" id="IPR037171">
    <property type="entry name" value="NagB/RpiA_transferase-like"/>
</dbReference>